<dbReference type="NCBIfam" id="TIGR03317">
    <property type="entry name" value="ygfZ_signature"/>
    <property type="match status" value="1"/>
</dbReference>
<gene>
    <name evidence="1" type="ORF">CleRT_12310</name>
</gene>
<name>A0ABM5UV51_9COXI</name>
<dbReference type="PANTHER" id="PTHR22602:SF0">
    <property type="entry name" value="TRANSFERASE CAF17, MITOCHONDRIAL-RELATED"/>
    <property type="match status" value="1"/>
</dbReference>
<dbReference type="Proteomes" id="UP000063965">
    <property type="component" value="Chromosome"/>
</dbReference>
<evidence type="ECO:0000313" key="2">
    <source>
        <dbReference type="Proteomes" id="UP000063965"/>
    </source>
</evidence>
<sequence length="251" mass="28042">MPIYTIPLNHFAAIAINGANATTFLQGQLTCDVHKITETHGSLSACCDPKGRMIANFYIFRQGENYYFLLPKSMVPFILDHLKKYAVFSKVELAAVDDLTTTIRPPVDIEITEIKENAWRALNINVGLAWIYPKTTASLIPQMINLQRWGALSFTKGCYMGQEIIARTHYLGKLKRHLYRADVICQTLPASGDELKNQKNQNVGIIIEAASKGNKEYELLAVILDAVIGREIFFNQVALKNVIAIPAKAES</sequence>
<reference evidence="1 2" key="1">
    <citation type="journal article" date="2015" name="Genome Biol. Evol.">
        <title>Distinctive Genome Reduction Rates Revealed by Genomic Analyses of Two Coxiella-Like Endosymbionts in Ticks.</title>
        <authorList>
            <person name="Gottlieb Y."/>
            <person name="Lalzar I."/>
            <person name="Klasson L."/>
        </authorList>
    </citation>
    <scope>NUCLEOTIDE SEQUENCE [LARGE SCALE GENOMIC DNA]</scope>
    <source>
        <strain evidence="1 2">CRt</strain>
    </source>
</reference>
<dbReference type="Gene3D" id="3.30.70.1400">
    <property type="entry name" value="Aminomethyltransferase beta-barrel domains"/>
    <property type="match status" value="1"/>
</dbReference>
<accession>A0ABM5UV51</accession>
<keyword evidence="2" id="KW-1185">Reference proteome</keyword>
<evidence type="ECO:0000313" key="1">
    <source>
        <dbReference type="EMBL" id="AKQ33834.1"/>
    </source>
</evidence>
<dbReference type="Gene3D" id="2.40.30.160">
    <property type="match status" value="1"/>
</dbReference>
<dbReference type="SUPFAM" id="SSF103025">
    <property type="entry name" value="Folate-binding domain"/>
    <property type="match status" value="1"/>
</dbReference>
<dbReference type="InterPro" id="IPR017703">
    <property type="entry name" value="YgfZ/GCV_T_CS"/>
</dbReference>
<dbReference type="InterPro" id="IPR045179">
    <property type="entry name" value="YgfZ/GcvT"/>
</dbReference>
<proteinExistence type="predicted"/>
<dbReference type="EMBL" id="CP011126">
    <property type="protein sequence ID" value="AKQ33834.1"/>
    <property type="molecule type" value="Genomic_DNA"/>
</dbReference>
<protein>
    <submittedName>
        <fullName evidence="1">Aminomethyltransferase family protein</fullName>
    </submittedName>
</protein>
<dbReference type="PANTHER" id="PTHR22602">
    <property type="entry name" value="TRANSFERASE CAF17, MITOCHONDRIAL-RELATED"/>
    <property type="match status" value="1"/>
</dbReference>
<organism evidence="1 2">
    <name type="scientific">Candidatus Coxiella mudrowiae</name>
    <dbReference type="NCBI Taxonomy" id="2054173"/>
    <lineage>
        <taxon>Bacteria</taxon>
        <taxon>Pseudomonadati</taxon>
        <taxon>Pseudomonadota</taxon>
        <taxon>Gammaproteobacteria</taxon>
        <taxon>Legionellales</taxon>
        <taxon>Coxiellaceae</taxon>
        <taxon>Coxiella</taxon>
    </lineage>
</organism>